<sequence length="446" mass="50378">MVTVWQEITFGAARAFRTIVPTHQNRIPLTWNNGIQPIALYAPFIFLAYLSRREDTHLIRLLLLPSVITCIISSAYRYTFTIPQLNVYNWGQGLLAAVTIAKALEFAFTPEGMLKVGESRPGVTKGKARSPPPANGKANGNGHASYTPSEQVWPADERSSYIATWFYDAIEVAHTLRGLKWKFGRGLYVPPPTRPTERGPYIRATLRSFVINFFLLDLLESFLKLFPGVGEPTGGTMFYPSLSLPARYFTSTVIHMLTGASILFGFGMIYDLITLIAVCLFDSEPASWPPVMGDPWHADSMHRFWSKDWHQLLRQTFYVYGGLPGKWLFGDFGMLFGMFLASGLFHECAMYAMSRGFEYHAIVFFGSQGFILLGERLWRKVVGRRVSGVIGRLWVYTVMFIGPQMMIDSWHRRGLGGGMVIPPMLSPARWIYGPLLMKLLQANRNN</sequence>
<feature type="transmembrane region" description="Helical" evidence="9">
    <location>
        <begin position="58"/>
        <end position="78"/>
    </location>
</feature>
<comment type="similarity">
    <text evidence="3">Belongs to the wax synthase family.</text>
</comment>
<dbReference type="InterPro" id="IPR032805">
    <property type="entry name" value="Wax_synthase_dom"/>
</dbReference>
<keyword evidence="4" id="KW-0808">Transferase</keyword>
<evidence type="ECO:0000313" key="11">
    <source>
        <dbReference type="EMBL" id="KAF9524276.1"/>
    </source>
</evidence>
<keyword evidence="7 9" id="KW-0472">Membrane</keyword>
<dbReference type="GO" id="GO:0006629">
    <property type="term" value="P:lipid metabolic process"/>
    <property type="evidence" value="ECO:0007669"/>
    <property type="project" value="InterPro"/>
</dbReference>
<evidence type="ECO:0000256" key="4">
    <source>
        <dbReference type="ARBA" id="ARBA00022679"/>
    </source>
</evidence>
<feature type="transmembrane region" description="Helical" evidence="9">
    <location>
        <begin position="34"/>
        <end position="51"/>
    </location>
</feature>
<reference evidence="11" key="1">
    <citation type="submission" date="2020-11" db="EMBL/GenBank/DDBJ databases">
        <authorList>
            <consortium name="DOE Joint Genome Institute"/>
            <person name="Ahrendt S."/>
            <person name="Riley R."/>
            <person name="Andreopoulos W."/>
            <person name="Labutti K."/>
            <person name="Pangilinan J."/>
            <person name="Ruiz-Duenas F.J."/>
            <person name="Barrasa J.M."/>
            <person name="Sanchez-Garcia M."/>
            <person name="Camarero S."/>
            <person name="Miyauchi S."/>
            <person name="Serrano A."/>
            <person name="Linde D."/>
            <person name="Babiker R."/>
            <person name="Drula E."/>
            <person name="Ayuso-Fernandez I."/>
            <person name="Pacheco R."/>
            <person name="Padilla G."/>
            <person name="Ferreira P."/>
            <person name="Barriuso J."/>
            <person name="Kellner H."/>
            <person name="Castanera R."/>
            <person name="Alfaro M."/>
            <person name="Ramirez L."/>
            <person name="Pisabarro A.G."/>
            <person name="Kuo A."/>
            <person name="Tritt A."/>
            <person name="Lipzen A."/>
            <person name="He G."/>
            <person name="Yan M."/>
            <person name="Ng V."/>
            <person name="Cullen D."/>
            <person name="Martin F."/>
            <person name="Rosso M.-N."/>
            <person name="Henrissat B."/>
            <person name="Hibbett D."/>
            <person name="Martinez A.T."/>
            <person name="Grigoriev I.V."/>
        </authorList>
    </citation>
    <scope>NUCLEOTIDE SEQUENCE</scope>
    <source>
        <strain evidence="11">CBS 506.95</strain>
    </source>
</reference>
<evidence type="ECO:0000256" key="8">
    <source>
        <dbReference type="SAM" id="MobiDB-lite"/>
    </source>
</evidence>
<dbReference type="PANTHER" id="PTHR31595">
    <property type="entry name" value="LONG-CHAIN-ALCOHOL O-FATTY-ACYLTRANSFERASE 3-RELATED"/>
    <property type="match status" value="1"/>
</dbReference>
<feature type="region of interest" description="Disordered" evidence="8">
    <location>
        <begin position="118"/>
        <end position="151"/>
    </location>
</feature>
<dbReference type="Proteomes" id="UP000807306">
    <property type="component" value="Unassembled WGS sequence"/>
</dbReference>
<evidence type="ECO:0000256" key="3">
    <source>
        <dbReference type="ARBA" id="ARBA00007282"/>
    </source>
</evidence>
<feature type="transmembrane region" description="Helical" evidence="9">
    <location>
        <begin position="390"/>
        <end position="407"/>
    </location>
</feature>
<protein>
    <recommendedName>
        <fullName evidence="10">Wax synthase domain-containing protein</fullName>
    </recommendedName>
</protein>
<proteinExistence type="inferred from homology"/>
<comment type="subcellular location">
    <subcellularLocation>
        <location evidence="1">Membrane</location>
        <topology evidence="1">Multi-pass membrane protein</topology>
    </subcellularLocation>
</comment>
<keyword evidence="5 9" id="KW-0812">Transmembrane</keyword>
<evidence type="ECO:0000313" key="12">
    <source>
        <dbReference type="Proteomes" id="UP000807306"/>
    </source>
</evidence>
<comment type="pathway">
    <text evidence="2">Secondary metabolite biosynthesis.</text>
</comment>
<evidence type="ECO:0000256" key="6">
    <source>
        <dbReference type="ARBA" id="ARBA00022989"/>
    </source>
</evidence>
<dbReference type="OrthoDB" id="1077582at2759"/>
<dbReference type="InterPro" id="IPR044851">
    <property type="entry name" value="Wax_synthase"/>
</dbReference>
<organism evidence="11 12">
    <name type="scientific">Crepidotus variabilis</name>
    <dbReference type="NCBI Taxonomy" id="179855"/>
    <lineage>
        <taxon>Eukaryota</taxon>
        <taxon>Fungi</taxon>
        <taxon>Dikarya</taxon>
        <taxon>Basidiomycota</taxon>
        <taxon>Agaricomycotina</taxon>
        <taxon>Agaricomycetes</taxon>
        <taxon>Agaricomycetidae</taxon>
        <taxon>Agaricales</taxon>
        <taxon>Agaricineae</taxon>
        <taxon>Crepidotaceae</taxon>
        <taxon>Crepidotus</taxon>
    </lineage>
</organism>
<dbReference type="GO" id="GO:0008374">
    <property type="term" value="F:O-acyltransferase activity"/>
    <property type="evidence" value="ECO:0007669"/>
    <property type="project" value="InterPro"/>
</dbReference>
<dbReference type="Pfam" id="PF13813">
    <property type="entry name" value="MBOAT_2"/>
    <property type="match status" value="1"/>
</dbReference>
<keyword evidence="12" id="KW-1185">Reference proteome</keyword>
<name>A0A9P6E7V5_9AGAR</name>
<dbReference type="EMBL" id="MU157901">
    <property type="protein sequence ID" value="KAF9524276.1"/>
    <property type="molecule type" value="Genomic_DNA"/>
</dbReference>
<gene>
    <name evidence="11" type="ORF">CPB83DRAFT_861526</name>
</gene>
<dbReference type="GO" id="GO:0016020">
    <property type="term" value="C:membrane"/>
    <property type="evidence" value="ECO:0007669"/>
    <property type="project" value="UniProtKB-SubCell"/>
</dbReference>
<feature type="transmembrane region" description="Helical" evidence="9">
    <location>
        <begin position="332"/>
        <end position="353"/>
    </location>
</feature>
<evidence type="ECO:0000256" key="1">
    <source>
        <dbReference type="ARBA" id="ARBA00004141"/>
    </source>
</evidence>
<evidence type="ECO:0000256" key="2">
    <source>
        <dbReference type="ARBA" id="ARBA00005179"/>
    </source>
</evidence>
<keyword evidence="6 9" id="KW-1133">Transmembrane helix</keyword>
<dbReference type="AlphaFoldDB" id="A0A9P6E7V5"/>
<evidence type="ECO:0000259" key="10">
    <source>
        <dbReference type="Pfam" id="PF13813"/>
    </source>
</evidence>
<feature type="domain" description="Wax synthase" evidence="10">
    <location>
        <begin position="288"/>
        <end position="365"/>
    </location>
</feature>
<dbReference type="PANTHER" id="PTHR31595:SF57">
    <property type="entry name" value="OS04G0481900 PROTEIN"/>
    <property type="match status" value="1"/>
</dbReference>
<evidence type="ECO:0000256" key="9">
    <source>
        <dbReference type="SAM" id="Phobius"/>
    </source>
</evidence>
<evidence type="ECO:0000256" key="5">
    <source>
        <dbReference type="ARBA" id="ARBA00022692"/>
    </source>
</evidence>
<feature type="transmembrane region" description="Helical" evidence="9">
    <location>
        <begin position="90"/>
        <end position="108"/>
    </location>
</feature>
<evidence type="ECO:0000256" key="7">
    <source>
        <dbReference type="ARBA" id="ARBA00023136"/>
    </source>
</evidence>
<accession>A0A9P6E7V5</accession>
<comment type="caution">
    <text evidence="11">The sequence shown here is derived from an EMBL/GenBank/DDBJ whole genome shotgun (WGS) entry which is preliminary data.</text>
</comment>